<proteinExistence type="predicted"/>
<reference evidence="2 3" key="1">
    <citation type="submission" date="2019-03" db="EMBL/GenBank/DDBJ databases">
        <title>Single cell metagenomics reveals metabolic interactions within the superorganism composed of flagellate Streblomastix strix and complex community of Bacteroidetes bacteria on its surface.</title>
        <authorList>
            <person name="Treitli S.C."/>
            <person name="Kolisko M."/>
            <person name="Husnik F."/>
            <person name="Keeling P."/>
            <person name="Hampl V."/>
        </authorList>
    </citation>
    <scope>NUCLEOTIDE SEQUENCE [LARGE SCALE GENOMIC DNA]</scope>
    <source>
        <strain evidence="2">ST1C</strain>
    </source>
</reference>
<comment type="caution">
    <text evidence="2">The sequence shown here is derived from an EMBL/GenBank/DDBJ whole genome shotgun (WGS) entry which is preliminary data.</text>
</comment>
<feature type="region of interest" description="Disordered" evidence="1">
    <location>
        <begin position="164"/>
        <end position="215"/>
    </location>
</feature>
<feature type="compositionally biased region" description="Basic and acidic residues" evidence="1">
    <location>
        <begin position="167"/>
        <end position="189"/>
    </location>
</feature>
<evidence type="ECO:0000256" key="1">
    <source>
        <dbReference type="SAM" id="MobiDB-lite"/>
    </source>
</evidence>
<feature type="compositionally biased region" description="Basic and acidic residues" evidence="1">
    <location>
        <begin position="204"/>
        <end position="215"/>
    </location>
</feature>
<feature type="non-terminal residue" evidence="2">
    <location>
        <position position="215"/>
    </location>
</feature>
<accession>A0A5J4SAF1</accession>
<name>A0A5J4SAF1_9EUKA</name>
<dbReference type="EMBL" id="SNRW01040553">
    <property type="protein sequence ID" value="KAA6343099.1"/>
    <property type="molecule type" value="Genomic_DNA"/>
</dbReference>
<feature type="non-terminal residue" evidence="2">
    <location>
        <position position="1"/>
    </location>
</feature>
<feature type="region of interest" description="Disordered" evidence="1">
    <location>
        <begin position="1"/>
        <end position="30"/>
    </location>
</feature>
<protein>
    <submittedName>
        <fullName evidence="2">Uncharacterized protein</fullName>
    </submittedName>
</protein>
<sequence length="215" mass="23962">FDRAVLVEEPGGEQQTEYERQEIEPDNNSDVGVNIRMQSKCGQEQYANQKNIRALGSGHGEFELVRDTGDMQSSTIPQGIYQPIGIQLNNDRNRQYISMYQQKDISLGVEQKSGREIKVVDDRGFFNKEGGIRGGFEGLYGNKVNNRRESLGSNDSTKLARVSLVDAAKENNSEREGVGRKREGVRDGTECEEQESESFSGKDVGFKSKRGQDGA</sequence>
<evidence type="ECO:0000313" key="2">
    <source>
        <dbReference type="EMBL" id="KAA6343099.1"/>
    </source>
</evidence>
<gene>
    <name evidence="2" type="ORF">EZS28_052334</name>
</gene>
<dbReference type="AlphaFoldDB" id="A0A5J4SAF1"/>
<evidence type="ECO:0000313" key="3">
    <source>
        <dbReference type="Proteomes" id="UP000324800"/>
    </source>
</evidence>
<organism evidence="2 3">
    <name type="scientific">Streblomastix strix</name>
    <dbReference type="NCBI Taxonomy" id="222440"/>
    <lineage>
        <taxon>Eukaryota</taxon>
        <taxon>Metamonada</taxon>
        <taxon>Preaxostyla</taxon>
        <taxon>Oxymonadida</taxon>
        <taxon>Streblomastigidae</taxon>
        <taxon>Streblomastix</taxon>
    </lineage>
</organism>
<dbReference type="Proteomes" id="UP000324800">
    <property type="component" value="Unassembled WGS sequence"/>
</dbReference>